<feature type="binding site" evidence="16">
    <location>
        <position position="428"/>
    </location>
    <ligand>
        <name>L-glutamate</name>
        <dbReference type="ChEBI" id="CHEBI:29985"/>
    </ligand>
</feature>
<feature type="binding site" evidence="16">
    <location>
        <position position="644"/>
    </location>
    <ligand>
        <name>L-glutamate</name>
        <dbReference type="ChEBI" id="CHEBI:29985"/>
    </ligand>
</feature>
<comment type="similarity">
    <text evidence="1">Belongs to the glutamate-gated ion channel (TC 1.A.10.1) family.</text>
</comment>
<evidence type="ECO:0000256" key="6">
    <source>
        <dbReference type="ARBA" id="ARBA00022989"/>
    </source>
</evidence>
<dbReference type="InterPro" id="IPR001828">
    <property type="entry name" value="ANF_lig-bd_rcpt"/>
</dbReference>
<evidence type="ECO:0000256" key="4">
    <source>
        <dbReference type="ARBA" id="ARBA00022692"/>
    </source>
</evidence>
<keyword evidence="3" id="KW-1003">Cell membrane</keyword>
<dbReference type="AlphaFoldDB" id="A0AAN9TVR1"/>
<dbReference type="CDD" id="cd06382">
    <property type="entry name" value="PBP1_iGluR_Kainate"/>
    <property type="match status" value="1"/>
</dbReference>
<feature type="disulfide bond" evidence="18">
    <location>
        <begin position="656"/>
        <end position="713"/>
    </location>
</feature>
<accession>A0AAN9TVR1</accession>
<name>A0AAN9TVR1_9HEMI</name>
<comment type="subcellular location">
    <subcellularLocation>
        <location evidence="15">Postsynaptic cell membrane</location>
        <topology evidence="15">Multi-pass membrane protein</topology>
    </subcellularLocation>
</comment>
<feature type="domain" description="Ionotropic glutamate receptor C-terminal" evidence="21">
    <location>
        <begin position="334"/>
        <end position="707"/>
    </location>
</feature>
<evidence type="ECO:0000256" key="19">
    <source>
        <dbReference type="SAM" id="MobiDB-lite"/>
    </source>
</evidence>
<dbReference type="Gene3D" id="3.40.50.2300">
    <property type="match status" value="2"/>
</dbReference>
<reference evidence="23 24" key="1">
    <citation type="submission" date="2024-03" db="EMBL/GenBank/DDBJ databases">
        <title>Adaptation during the transition from Ophiocordyceps entomopathogen to insect associate is accompanied by gene loss and intensified selection.</title>
        <authorList>
            <person name="Ward C.M."/>
            <person name="Onetto C.A."/>
            <person name="Borneman A.R."/>
        </authorList>
    </citation>
    <scope>NUCLEOTIDE SEQUENCE [LARGE SCALE GENOMIC DNA]</scope>
    <source>
        <strain evidence="23">AWRI1</strain>
        <tissue evidence="23">Single Adult Female</tissue>
    </source>
</reference>
<evidence type="ECO:0000313" key="23">
    <source>
        <dbReference type="EMBL" id="KAK7605231.1"/>
    </source>
</evidence>
<keyword evidence="18" id="KW-1015">Disulfide bond</keyword>
<keyword evidence="7" id="KW-0770">Synapse</keyword>
<dbReference type="Pfam" id="PF10613">
    <property type="entry name" value="Lig_chan-Glu_bd"/>
    <property type="match status" value="1"/>
</dbReference>
<comment type="caution">
    <text evidence="23">The sequence shown here is derived from an EMBL/GenBank/DDBJ whole genome shotgun (WGS) entry which is preliminary data.</text>
</comment>
<dbReference type="InterPro" id="IPR028082">
    <property type="entry name" value="Peripla_BP_I"/>
</dbReference>
<evidence type="ECO:0000256" key="16">
    <source>
        <dbReference type="PIRSR" id="PIRSR601508-1"/>
    </source>
</evidence>
<dbReference type="PANTHER" id="PTHR18966">
    <property type="entry name" value="IONOTROPIC GLUTAMATE RECEPTOR"/>
    <property type="match status" value="1"/>
</dbReference>
<dbReference type="Gene3D" id="1.10.287.70">
    <property type="match status" value="1"/>
</dbReference>
<keyword evidence="11" id="KW-0325">Glycoprotein</keyword>
<dbReference type="InterPro" id="IPR001320">
    <property type="entry name" value="Iontro_rcpt_C"/>
</dbReference>
<keyword evidence="24" id="KW-1185">Reference proteome</keyword>
<evidence type="ECO:0000256" key="14">
    <source>
        <dbReference type="ARBA" id="ARBA00023303"/>
    </source>
</evidence>
<dbReference type="GO" id="GO:0045211">
    <property type="term" value="C:postsynaptic membrane"/>
    <property type="evidence" value="ECO:0007669"/>
    <property type="project" value="UniProtKB-SubCell"/>
</dbReference>
<evidence type="ECO:0000256" key="2">
    <source>
        <dbReference type="ARBA" id="ARBA00022448"/>
    </source>
</evidence>
<keyword evidence="5" id="KW-0732">Signal</keyword>
<gene>
    <name evidence="23" type="ORF">V9T40_007089</name>
</gene>
<evidence type="ECO:0000256" key="17">
    <source>
        <dbReference type="PIRSR" id="PIRSR601508-2"/>
    </source>
</evidence>
<sequence length="823" mass="93829">MLKQSVIGIFGPLSRESAWMVKSISDTKEIPHIQTRYDNYQQRSSCGINLYPHPSSLSKAFADVIKTWGWKNFIVIYENNDSLIRISSLLKLEVTEAAGVRMIQLPATQDYRSMFRQIRQTQETNILLDCSIEWLPEVLIQAQQTGLMIENYNYIITCLDLHTLDLQPYRYSGVNITGFRLINPSKPFVQDIMKGEKYLKEFKVEEIPAKAALLYDAVNLFKKTIMEFKHHSIEVGDINNAMDQPIPTCESQTSWKAGFSIINAMKVTEWLGLTGLVKFDYEGFRTNIELQIIELTEDGIHDKGTWNSSTGVHINTITLPQIDPDQSQEMANTTFRVIISLTKPYGMRKPSKDKLEGNERFEGFAVDFVHELSLLSNFKYEILIQEDNANGEKKKAPNGTEYWDGMIGALLSDKADLAIADLTMSKDRAEYVEFSTPFMDLGIAILFIQPKKENPSLFSFLFPFSDVVWLLVLAAYIGMSLQIYIMARLSPYEWTNPYPCIQEPEELENQFTLSNSFWFTIGALMQQGSEVAPMSPSTRMAAGIWWFFTLIMVSSYTANLAAFLTVENEVSEFNNAQELAKQNKIVYGAKERGTTKYFFRDSNVEEYKHMFAFMSDHPELMTDSNEEGVKKVLESNGGYAFLMESSAIDYEKEQHCELAQVGPLLDNKNYGIAMRKGTWYANTISKDVLVLQEKGTLSSLKRKWWKEKYSKNCQEDKKNDAETLKLGNVGGVFLVLIAGVCFAFLVMLYELTKTLRATAKEEKVSLKRELAREMKFIMKCKTVKPARRCDERSLLGSHSENNNSGSGNGNGYDIRQRLKHLST</sequence>
<keyword evidence="10" id="KW-0675">Receptor</keyword>
<dbReference type="GO" id="GO:0038023">
    <property type="term" value="F:signaling receptor activity"/>
    <property type="evidence" value="ECO:0007669"/>
    <property type="project" value="InterPro"/>
</dbReference>
<evidence type="ECO:0000256" key="1">
    <source>
        <dbReference type="ARBA" id="ARBA00008685"/>
    </source>
</evidence>
<dbReference type="FunFam" id="1.10.287.70:FF:000010">
    <property type="entry name" value="Putative glutamate receptor ionotropic kainate 1"/>
    <property type="match status" value="1"/>
</dbReference>
<evidence type="ECO:0000256" key="15">
    <source>
        <dbReference type="ARBA" id="ARBA00034104"/>
    </source>
</evidence>
<dbReference type="SMART" id="SM00918">
    <property type="entry name" value="Lig_chan-Glu_bd"/>
    <property type="match status" value="1"/>
</dbReference>
<dbReference type="SUPFAM" id="SSF53822">
    <property type="entry name" value="Periplasmic binding protein-like I"/>
    <property type="match status" value="1"/>
</dbReference>
<dbReference type="PRINTS" id="PR00177">
    <property type="entry name" value="NMDARECEPTOR"/>
</dbReference>
<feature type="binding site" evidence="16">
    <location>
        <position position="423"/>
    </location>
    <ligand>
        <name>L-glutamate</name>
        <dbReference type="ChEBI" id="CHEBI:29985"/>
    </ligand>
</feature>
<evidence type="ECO:0000256" key="11">
    <source>
        <dbReference type="ARBA" id="ARBA00023180"/>
    </source>
</evidence>
<keyword evidence="13" id="KW-1071">Ligand-gated ion channel</keyword>
<dbReference type="InterPro" id="IPR015683">
    <property type="entry name" value="Ionotropic_Glu_rcpt"/>
</dbReference>
<feature type="binding site" evidence="16">
    <location>
        <position position="595"/>
    </location>
    <ligand>
        <name>L-glutamate</name>
        <dbReference type="ChEBI" id="CHEBI:29985"/>
    </ligand>
</feature>
<feature type="compositionally biased region" description="Low complexity" evidence="19">
    <location>
        <begin position="794"/>
        <end position="805"/>
    </location>
</feature>
<evidence type="ECO:0000256" key="10">
    <source>
        <dbReference type="ARBA" id="ARBA00023170"/>
    </source>
</evidence>
<organism evidence="23 24">
    <name type="scientific">Parthenolecanium corni</name>
    <dbReference type="NCBI Taxonomy" id="536013"/>
    <lineage>
        <taxon>Eukaryota</taxon>
        <taxon>Metazoa</taxon>
        <taxon>Ecdysozoa</taxon>
        <taxon>Arthropoda</taxon>
        <taxon>Hexapoda</taxon>
        <taxon>Insecta</taxon>
        <taxon>Pterygota</taxon>
        <taxon>Neoptera</taxon>
        <taxon>Paraneoptera</taxon>
        <taxon>Hemiptera</taxon>
        <taxon>Sternorrhyncha</taxon>
        <taxon>Coccoidea</taxon>
        <taxon>Coccidae</taxon>
        <taxon>Parthenolecanium</taxon>
    </lineage>
</organism>
<evidence type="ECO:0000256" key="12">
    <source>
        <dbReference type="ARBA" id="ARBA00023257"/>
    </source>
</evidence>
<feature type="region of interest" description="Disordered" evidence="19">
    <location>
        <begin position="794"/>
        <end position="813"/>
    </location>
</feature>
<keyword evidence="12" id="KW-0628">Postsynaptic cell membrane</keyword>
<evidence type="ECO:0000256" key="13">
    <source>
        <dbReference type="ARBA" id="ARBA00023286"/>
    </source>
</evidence>
<keyword evidence="14" id="KW-0407">Ion channel</keyword>
<evidence type="ECO:0000256" key="18">
    <source>
        <dbReference type="PIRSR" id="PIRSR601508-3"/>
    </source>
</evidence>
<feature type="site" description="Interaction with the cone snail toxin Con-ikot-ikot" evidence="17">
    <location>
        <position position="600"/>
    </location>
</feature>
<dbReference type="EMBL" id="JBBCAQ010000002">
    <property type="protein sequence ID" value="KAK7605231.1"/>
    <property type="molecule type" value="Genomic_DNA"/>
</dbReference>
<proteinExistence type="inferred from homology"/>
<evidence type="ECO:0000259" key="21">
    <source>
        <dbReference type="SMART" id="SM00079"/>
    </source>
</evidence>
<dbReference type="Pfam" id="PF01094">
    <property type="entry name" value="ANF_receptor"/>
    <property type="match status" value="1"/>
</dbReference>
<keyword evidence="6 20" id="KW-1133">Transmembrane helix</keyword>
<evidence type="ECO:0000259" key="22">
    <source>
        <dbReference type="SMART" id="SM00918"/>
    </source>
</evidence>
<keyword evidence="2" id="KW-0813">Transport</keyword>
<evidence type="ECO:0000256" key="20">
    <source>
        <dbReference type="SAM" id="Phobius"/>
    </source>
</evidence>
<dbReference type="Pfam" id="PF00060">
    <property type="entry name" value="Lig_chan"/>
    <property type="match status" value="1"/>
</dbReference>
<evidence type="ECO:0000256" key="3">
    <source>
        <dbReference type="ARBA" id="ARBA00022475"/>
    </source>
</evidence>
<dbReference type="Proteomes" id="UP001367676">
    <property type="component" value="Unassembled WGS sequence"/>
</dbReference>
<protein>
    <submittedName>
        <fullName evidence="23">Uncharacterized protein</fullName>
    </submittedName>
</protein>
<keyword evidence="4 20" id="KW-0812">Transmembrane</keyword>
<keyword evidence="9 20" id="KW-0472">Membrane</keyword>
<evidence type="ECO:0000313" key="24">
    <source>
        <dbReference type="Proteomes" id="UP001367676"/>
    </source>
</evidence>
<feature type="transmembrane region" description="Helical" evidence="20">
    <location>
        <begin position="460"/>
        <end position="485"/>
    </location>
</feature>
<dbReference type="SMART" id="SM00079">
    <property type="entry name" value="PBPe"/>
    <property type="match status" value="1"/>
</dbReference>
<dbReference type="FunFam" id="3.40.190.10:FF:000060">
    <property type="entry name" value="Glutamate receptor ionotropic, kainate 1"/>
    <property type="match status" value="1"/>
</dbReference>
<evidence type="ECO:0000256" key="5">
    <source>
        <dbReference type="ARBA" id="ARBA00022729"/>
    </source>
</evidence>
<feature type="transmembrane region" description="Helical" evidence="20">
    <location>
        <begin position="544"/>
        <end position="566"/>
    </location>
</feature>
<dbReference type="InterPro" id="IPR001508">
    <property type="entry name" value="Iono_Glu_rcpt_met"/>
</dbReference>
<feature type="transmembrane region" description="Helical" evidence="20">
    <location>
        <begin position="726"/>
        <end position="749"/>
    </location>
</feature>
<dbReference type="SUPFAM" id="SSF53850">
    <property type="entry name" value="Periplasmic binding protein-like II"/>
    <property type="match status" value="1"/>
</dbReference>
<dbReference type="FunFam" id="3.40.190.10:FF:000210">
    <property type="entry name" value="Glutamate receptor ionotropic, kainate 1"/>
    <property type="match status" value="1"/>
</dbReference>
<keyword evidence="8" id="KW-0406">Ion transport</keyword>
<evidence type="ECO:0000256" key="7">
    <source>
        <dbReference type="ARBA" id="ARBA00023018"/>
    </source>
</evidence>
<dbReference type="Gene3D" id="3.40.190.10">
    <property type="entry name" value="Periplasmic binding protein-like II"/>
    <property type="match status" value="1"/>
</dbReference>
<dbReference type="GO" id="GO:0015276">
    <property type="term" value="F:ligand-gated monoatomic ion channel activity"/>
    <property type="evidence" value="ECO:0007669"/>
    <property type="project" value="InterPro"/>
</dbReference>
<dbReference type="InterPro" id="IPR019594">
    <property type="entry name" value="Glu/Gly-bd"/>
</dbReference>
<feature type="domain" description="Ionotropic glutamate receptor L-glutamate and glycine-binding" evidence="22">
    <location>
        <begin position="344"/>
        <end position="412"/>
    </location>
</feature>
<evidence type="ECO:0000256" key="9">
    <source>
        <dbReference type="ARBA" id="ARBA00023136"/>
    </source>
</evidence>
<evidence type="ECO:0000256" key="8">
    <source>
        <dbReference type="ARBA" id="ARBA00023065"/>
    </source>
</evidence>